<dbReference type="Proteomes" id="UP001307168">
    <property type="component" value="Unassembled WGS sequence"/>
</dbReference>
<gene>
    <name evidence="1" type="ORF">P4706_12620</name>
</gene>
<name>A0AAW9NE84_9BACI</name>
<organism evidence="1 2">
    <name type="scientific">Peribacillus castrilensis</name>
    <dbReference type="NCBI Taxonomy" id="2897690"/>
    <lineage>
        <taxon>Bacteria</taxon>
        <taxon>Bacillati</taxon>
        <taxon>Bacillota</taxon>
        <taxon>Bacilli</taxon>
        <taxon>Bacillales</taxon>
        <taxon>Bacillaceae</taxon>
        <taxon>Peribacillus</taxon>
    </lineage>
</organism>
<comment type="caution">
    <text evidence="1">The sequence shown here is derived from an EMBL/GenBank/DDBJ whole genome shotgun (WGS) entry which is preliminary data.</text>
</comment>
<evidence type="ECO:0000313" key="2">
    <source>
        <dbReference type="Proteomes" id="UP001307168"/>
    </source>
</evidence>
<evidence type="ECO:0000313" key="1">
    <source>
        <dbReference type="EMBL" id="MEC0273893.1"/>
    </source>
</evidence>
<dbReference type="EMBL" id="JARNBH010000012">
    <property type="protein sequence ID" value="MEC0273893.1"/>
    <property type="molecule type" value="Genomic_DNA"/>
</dbReference>
<sequence>MSGFISNKYSEGFSSDFNSQSFSEVINGDLYKDAELFSVGTHRGVEYTEEDLQMLVDTFFPEDDIPVQLDHSDSAKDTVGFLQKVSLSDGKLYGRLRIIDKEAQEKAKNGLYKKLSISFYLENFNGKAKPYRIREVSLVAFPQVKSAQMFAEDGSLISNYEENGGKKMTERLAYLLNKALRTNESLTIAEIKELHGYVAKIDKIMKEKQAKGETEDLSEVIERSVNKSMIKMALKHQKQVSFNKLPLEDKFSKLKKDIEGLHKSPHVKALLAEKKAQEEREAFERFYEEHANKHGRSL</sequence>
<protein>
    <submittedName>
        <fullName evidence="1">Phage protease</fullName>
    </submittedName>
</protein>
<dbReference type="GO" id="GO:0008233">
    <property type="term" value="F:peptidase activity"/>
    <property type="evidence" value="ECO:0007669"/>
    <property type="project" value="UniProtKB-KW"/>
</dbReference>
<reference evidence="1 2" key="1">
    <citation type="submission" date="2023-03" db="EMBL/GenBank/DDBJ databases">
        <title>Bacillus Genome Sequencing.</title>
        <authorList>
            <person name="Dunlap C."/>
        </authorList>
    </citation>
    <scope>NUCLEOTIDE SEQUENCE [LARGE SCALE GENOMIC DNA]</scope>
    <source>
        <strain evidence="1 2">B-41290</strain>
    </source>
</reference>
<dbReference type="AlphaFoldDB" id="A0AAW9NE84"/>
<proteinExistence type="predicted"/>
<keyword evidence="2" id="KW-1185">Reference proteome</keyword>
<keyword evidence="1" id="KW-0378">Hydrolase</keyword>
<dbReference type="RefSeq" id="WP_367406968.1">
    <property type="nucleotide sequence ID" value="NZ_JARNBH010000012.1"/>
</dbReference>
<dbReference type="GO" id="GO:0006508">
    <property type="term" value="P:proteolysis"/>
    <property type="evidence" value="ECO:0007669"/>
    <property type="project" value="UniProtKB-KW"/>
</dbReference>
<keyword evidence="1" id="KW-0645">Protease</keyword>
<accession>A0AAW9NE84</accession>